<dbReference type="PANTHER" id="PTHR21075">
    <property type="entry name" value="ANAEROBIC RIBONUCLEOSIDE-TRIPHOSPHATE REDUCTASE"/>
    <property type="match status" value="1"/>
</dbReference>
<dbReference type="GO" id="GO:0006260">
    <property type="term" value="P:DNA replication"/>
    <property type="evidence" value="ECO:0007669"/>
    <property type="project" value="InterPro"/>
</dbReference>
<comment type="caution">
    <text evidence="1">The sequence shown here is derived from an EMBL/GenBank/DDBJ whole genome shotgun (WGS) entry which is preliminary data.</text>
</comment>
<dbReference type="Gene3D" id="3.20.70.20">
    <property type="match status" value="1"/>
</dbReference>
<dbReference type="GO" id="GO:0009265">
    <property type="term" value="P:2'-deoxyribonucleotide biosynthetic process"/>
    <property type="evidence" value="ECO:0007669"/>
    <property type="project" value="TreeGrafter"/>
</dbReference>
<organism evidence="1 2">
    <name type="scientific">Candidatus Shapirobacteria bacterium CG03_land_8_20_14_0_80_39_12</name>
    <dbReference type="NCBI Taxonomy" id="1974879"/>
    <lineage>
        <taxon>Bacteria</taxon>
        <taxon>Candidatus Shapironibacteriota</taxon>
    </lineage>
</organism>
<dbReference type="EC" id="1.17.4.2" evidence="1"/>
<dbReference type="SUPFAM" id="SSF51998">
    <property type="entry name" value="PFL-like glycyl radical enzymes"/>
    <property type="match status" value="1"/>
</dbReference>
<protein>
    <submittedName>
        <fullName evidence="1">Ribonucleoside triphosphate reductase</fullName>
        <ecNumber evidence="1">1.17.4.2</ecNumber>
    </submittedName>
</protein>
<dbReference type="NCBIfam" id="NF006126">
    <property type="entry name" value="PRK08270.1"/>
    <property type="match status" value="1"/>
</dbReference>
<dbReference type="AlphaFoldDB" id="A0A2M7BE67"/>
<name>A0A2M7BE67_9BACT</name>
<dbReference type="PANTHER" id="PTHR21075:SF0">
    <property type="entry name" value="ANAEROBIC RIBONUCLEOSIDE-TRIPHOSPHATE REDUCTASE"/>
    <property type="match status" value="1"/>
</dbReference>
<dbReference type="EMBL" id="PEVC01000023">
    <property type="protein sequence ID" value="PIV01397.1"/>
    <property type="molecule type" value="Genomic_DNA"/>
</dbReference>
<dbReference type="NCBIfam" id="TIGR02487">
    <property type="entry name" value="NrdD"/>
    <property type="match status" value="1"/>
</dbReference>
<dbReference type="InterPro" id="IPR012833">
    <property type="entry name" value="NrdD"/>
</dbReference>
<gene>
    <name evidence="1" type="ORF">COS54_01110</name>
</gene>
<dbReference type="Pfam" id="PF13597">
    <property type="entry name" value="NRDD"/>
    <property type="match status" value="1"/>
</dbReference>
<sequence length="596" mass="67743">MMPKVSSDKTLDFTALVNDYLRQDGWKAKNNSNSNYSLSGLVLHTAGAVLAKYALENIYSQEAKQAHYDGVIHLHDLTHSLVGYCAGWSLQKLLMEGFGGVAGQIETKPAYHFSVAIQHVIYYIKAMYQEWAGAQAFSSFDTLLAPFVYYDRLTYKQVYQDIQRMVFSLNLPSKWGFEMPFSNLTFDWTPPKDLGEQNVIIGGQLRKKKYKDFQNEMEMINKAFLEVVLKGDKNGRPFTFPIPTYNLIKDFLVKEDDNQKLLFLVTAKYGLPYFQNYIGSGLEPNSVRAMCCRLNMNLNELIRQPGNLWAKGDSTGSIGVVTINLNRLAFWSKGDKKKFHKLLKKYIKIAKESLEVKRKVVEKSMSDGLMPYSRHYLGTVRNHFSTVGVCGGNEACLNFLGKTIADPKGRDFMLETLNFIKTELVKAQKETGHLYNLEATPAEAASYRLALLDKEKCPGIKLSGSKDVPYLTNSTQLPVDYTDDLWEALRLQDDLQSSYTGGTIFHVFLGEEMDDGKLAKTLVKKIAETTKLPYFSITPTFSVCKNDGRFKGKVEKCPKCGEEMEIYSRIVGYLRPISQWNKGKDQEFKERKTFKI</sequence>
<reference evidence="2" key="1">
    <citation type="submission" date="2017-09" db="EMBL/GenBank/DDBJ databases">
        <title>Depth-based differentiation of microbial function through sediment-hosted aquifers and enrichment of novel symbionts in the deep terrestrial subsurface.</title>
        <authorList>
            <person name="Probst A.J."/>
            <person name="Ladd B."/>
            <person name="Jarett J.K."/>
            <person name="Geller-Mcgrath D.E."/>
            <person name="Sieber C.M.K."/>
            <person name="Emerson J.B."/>
            <person name="Anantharaman K."/>
            <person name="Thomas B.C."/>
            <person name="Malmstrom R."/>
            <person name="Stieglmeier M."/>
            <person name="Klingl A."/>
            <person name="Woyke T."/>
            <person name="Ryan C.M."/>
            <person name="Banfield J.F."/>
        </authorList>
    </citation>
    <scope>NUCLEOTIDE SEQUENCE [LARGE SCALE GENOMIC DNA]</scope>
</reference>
<evidence type="ECO:0000313" key="1">
    <source>
        <dbReference type="EMBL" id="PIV01397.1"/>
    </source>
</evidence>
<evidence type="ECO:0000313" key="2">
    <source>
        <dbReference type="Proteomes" id="UP000229631"/>
    </source>
</evidence>
<dbReference type="GO" id="GO:0008998">
    <property type="term" value="F:ribonucleoside-triphosphate reductase (thioredoxin) activity"/>
    <property type="evidence" value="ECO:0007669"/>
    <property type="project" value="UniProtKB-EC"/>
</dbReference>
<dbReference type="GO" id="GO:0031250">
    <property type="term" value="C:anaerobic ribonucleoside-triphosphate reductase complex"/>
    <property type="evidence" value="ECO:0007669"/>
    <property type="project" value="TreeGrafter"/>
</dbReference>
<keyword evidence="1" id="KW-0560">Oxidoreductase</keyword>
<accession>A0A2M7BE67</accession>
<dbReference type="Proteomes" id="UP000229631">
    <property type="component" value="Unassembled WGS sequence"/>
</dbReference>
<dbReference type="GO" id="GO:0004748">
    <property type="term" value="F:ribonucleoside-diphosphate reductase activity, thioredoxin disulfide as acceptor"/>
    <property type="evidence" value="ECO:0007669"/>
    <property type="project" value="TreeGrafter"/>
</dbReference>
<proteinExistence type="predicted"/>
<dbReference type="CDD" id="cd01675">
    <property type="entry name" value="RNR_III"/>
    <property type="match status" value="1"/>
</dbReference>